<feature type="region of interest" description="Disordered" evidence="1">
    <location>
        <begin position="1"/>
        <end position="84"/>
    </location>
</feature>
<comment type="caution">
    <text evidence="2">The sequence shown here is derived from an EMBL/GenBank/DDBJ whole genome shotgun (WGS) entry which is preliminary data.</text>
</comment>
<dbReference type="EMBL" id="JAAMPC010000002">
    <property type="protein sequence ID" value="KAG2328437.1"/>
    <property type="molecule type" value="Genomic_DNA"/>
</dbReference>
<protein>
    <submittedName>
        <fullName evidence="2">Uncharacterized protein</fullName>
    </submittedName>
</protein>
<evidence type="ECO:0000256" key="1">
    <source>
        <dbReference type="SAM" id="MobiDB-lite"/>
    </source>
</evidence>
<gene>
    <name evidence="2" type="ORF">Bca52824_011165</name>
</gene>
<organism evidence="2 3">
    <name type="scientific">Brassica carinata</name>
    <name type="common">Ethiopian mustard</name>
    <name type="synonym">Abyssinian cabbage</name>
    <dbReference type="NCBI Taxonomy" id="52824"/>
    <lineage>
        <taxon>Eukaryota</taxon>
        <taxon>Viridiplantae</taxon>
        <taxon>Streptophyta</taxon>
        <taxon>Embryophyta</taxon>
        <taxon>Tracheophyta</taxon>
        <taxon>Spermatophyta</taxon>
        <taxon>Magnoliopsida</taxon>
        <taxon>eudicotyledons</taxon>
        <taxon>Gunneridae</taxon>
        <taxon>Pentapetalae</taxon>
        <taxon>rosids</taxon>
        <taxon>malvids</taxon>
        <taxon>Brassicales</taxon>
        <taxon>Brassicaceae</taxon>
        <taxon>Brassiceae</taxon>
        <taxon>Brassica</taxon>
    </lineage>
</organism>
<keyword evidence="3" id="KW-1185">Reference proteome</keyword>
<evidence type="ECO:0000313" key="3">
    <source>
        <dbReference type="Proteomes" id="UP000886595"/>
    </source>
</evidence>
<accession>A0A8X8BBY7</accession>
<feature type="compositionally biased region" description="Basic and acidic residues" evidence="1">
    <location>
        <begin position="38"/>
        <end position="66"/>
    </location>
</feature>
<sequence length="84" mass="9893">MCPAEENNRLHNDSDETMPTEKSSPEKAQRRTTVMKKTKFDGRTNQDFDKERIDRLNRSRESDSPAHESQISFKIRRAKMQLPN</sequence>
<name>A0A8X8BBY7_BRACI</name>
<feature type="compositionally biased region" description="Basic residues" evidence="1">
    <location>
        <begin position="74"/>
        <end position="84"/>
    </location>
</feature>
<evidence type="ECO:0000313" key="2">
    <source>
        <dbReference type="EMBL" id="KAG2328437.1"/>
    </source>
</evidence>
<reference evidence="2 3" key="1">
    <citation type="submission" date="2020-02" db="EMBL/GenBank/DDBJ databases">
        <authorList>
            <person name="Ma Q."/>
            <person name="Huang Y."/>
            <person name="Song X."/>
            <person name="Pei D."/>
        </authorList>
    </citation>
    <scope>NUCLEOTIDE SEQUENCE [LARGE SCALE GENOMIC DNA]</scope>
    <source>
        <strain evidence="2">Sxm20200214</strain>
        <tissue evidence="2">Leaf</tissue>
    </source>
</reference>
<dbReference type="Proteomes" id="UP000886595">
    <property type="component" value="Unassembled WGS sequence"/>
</dbReference>
<feature type="compositionally biased region" description="Basic and acidic residues" evidence="1">
    <location>
        <begin position="1"/>
        <end position="14"/>
    </location>
</feature>
<proteinExistence type="predicted"/>
<dbReference type="AlphaFoldDB" id="A0A8X8BBY7"/>